<proteinExistence type="predicted"/>
<reference evidence="1 2" key="1">
    <citation type="journal article" date="2021" name="Microbiol. Resour. Announc.">
        <title>Complete Genome Sequences of Three Human Oral Treponema parvum Isolates.</title>
        <authorList>
            <person name="Zeng H."/>
            <person name="Watt R.M."/>
        </authorList>
    </citation>
    <scope>NUCLEOTIDE SEQUENCE [LARGE SCALE GENOMIC DNA]</scope>
    <source>
        <strain evidence="1 2">ATCC 700770</strain>
    </source>
</reference>
<keyword evidence="2" id="KW-1185">Reference proteome</keyword>
<dbReference type="KEGG" id="tpav:HRQ91_01140"/>
<dbReference type="Proteomes" id="UP000671908">
    <property type="component" value="Chromosome"/>
</dbReference>
<dbReference type="RefSeq" id="WP_210119895.1">
    <property type="nucleotide sequence ID" value="NZ_CP054142.1"/>
</dbReference>
<organism evidence="1 2">
    <name type="scientific">Treponema parvum</name>
    <dbReference type="NCBI Taxonomy" id="138851"/>
    <lineage>
        <taxon>Bacteria</taxon>
        <taxon>Pseudomonadati</taxon>
        <taxon>Spirochaetota</taxon>
        <taxon>Spirochaetia</taxon>
        <taxon>Spirochaetales</taxon>
        <taxon>Treponemataceae</taxon>
        <taxon>Treponema</taxon>
    </lineage>
</organism>
<dbReference type="AlphaFoldDB" id="A0A975IED1"/>
<evidence type="ECO:0000313" key="2">
    <source>
        <dbReference type="Proteomes" id="UP000671908"/>
    </source>
</evidence>
<dbReference type="EMBL" id="CP054142">
    <property type="protein sequence ID" value="QTQ13169.1"/>
    <property type="molecule type" value="Genomic_DNA"/>
</dbReference>
<gene>
    <name evidence="1" type="ORF">HRQ91_01140</name>
</gene>
<accession>A0A975IED1</accession>
<sequence length="56" mass="6526">MLNKADKKTLTELRRITKDKKAWETTIDDVAAKLDDRYSAYIKAKVLWLLGEMGLR</sequence>
<evidence type="ECO:0000313" key="1">
    <source>
        <dbReference type="EMBL" id="QTQ13169.1"/>
    </source>
</evidence>
<protein>
    <submittedName>
        <fullName evidence="1">Uncharacterized protein</fullName>
    </submittedName>
</protein>
<name>A0A975IED1_9SPIR</name>